<feature type="region of interest" description="Disordered" evidence="1">
    <location>
        <begin position="135"/>
        <end position="155"/>
    </location>
</feature>
<dbReference type="Gramene" id="ORGLA03G0150700.1">
    <property type="protein sequence ID" value="ORGLA03G0150700.1"/>
    <property type="gene ID" value="ORGLA03G0150700"/>
</dbReference>
<organism evidence="2 3">
    <name type="scientific">Oryza glaberrima</name>
    <name type="common">African rice</name>
    <dbReference type="NCBI Taxonomy" id="4538"/>
    <lineage>
        <taxon>Eukaryota</taxon>
        <taxon>Viridiplantae</taxon>
        <taxon>Streptophyta</taxon>
        <taxon>Embryophyta</taxon>
        <taxon>Tracheophyta</taxon>
        <taxon>Spermatophyta</taxon>
        <taxon>Magnoliopsida</taxon>
        <taxon>Liliopsida</taxon>
        <taxon>Poales</taxon>
        <taxon>Poaceae</taxon>
        <taxon>BOP clade</taxon>
        <taxon>Oryzoideae</taxon>
        <taxon>Oryzeae</taxon>
        <taxon>Oryzinae</taxon>
        <taxon>Oryza</taxon>
    </lineage>
</organism>
<evidence type="ECO:0000313" key="2">
    <source>
        <dbReference type="EnsemblPlants" id="ORGLA03G0150700.1"/>
    </source>
</evidence>
<evidence type="ECO:0000256" key="1">
    <source>
        <dbReference type="SAM" id="MobiDB-lite"/>
    </source>
</evidence>
<dbReference type="EnsemblPlants" id="ORGLA03G0150700.1">
    <property type="protein sequence ID" value="ORGLA03G0150700.1"/>
    <property type="gene ID" value="ORGLA03G0150700"/>
</dbReference>
<reference evidence="2 3" key="2">
    <citation type="submission" date="2018-04" db="EMBL/GenBank/DDBJ databases">
        <title>OglaRS2 (Oryza glaberrima Reference Sequence Version 2).</title>
        <authorList>
            <person name="Zhang J."/>
            <person name="Kudrna D."/>
            <person name="Lee S."/>
            <person name="Talag J."/>
            <person name="Rajasekar S."/>
            <person name="Wing R.A."/>
        </authorList>
    </citation>
    <scope>NUCLEOTIDE SEQUENCE [LARGE SCALE GENOMIC DNA]</scope>
    <source>
        <strain evidence="2 3">cv. IRGC 96717</strain>
    </source>
</reference>
<reference evidence="2" key="1">
    <citation type="submission" date="2015-06" db="UniProtKB">
        <authorList>
            <consortium name="EnsemblPlants"/>
        </authorList>
    </citation>
    <scope>IDENTIFICATION</scope>
</reference>
<evidence type="ECO:0000313" key="3">
    <source>
        <dbReference type="Proteomes" id="UP000007306"/>
    </source>
</evidence>
<dbReference type="AlphaFoldDB" id="I1PAW1"/>
<keyword evidence="3" id="KW-1185">Reference proteome</keyword>
<protein>
    <submittedName>
        <fullName evidence="2">Uncharacterized protein</fullName>
    </submittedName>
</protein>
<proteinExistence type="predicted"/>
<name>I1PAW1_ORYGL</name>
<accession>I1PAW1</accession>
<dbReference type="HOGENOM" id="CLU_135867_0_0_1"/>
<dbReference type="Proteomes" id="UP000007306">
    <property type="component" value="Chromosome 3"/>
</dbReference>
<sequence>MASSHNIRCGCSSWWVRPRQEAGRCSDSVAVPKPHLRHPSLGSISVVRELELELLLSLGATSTRPVFRRIGFYQRLGKKRLRGSLAVDDIDHNDSTTVCSWKSAGWRNGTGATRRKQTAAARAPSLHALMTMRKGREEGKEGVDDVPYQPKPPSKLSQDLIYTGFGC</sequence>